<reference evidence="1 2" key="1">
    <citation type="submission" date="2019-06" db="EMBL/GenBank/DDBJ databases">
        <title>Whole genome shotgun sequence of Brevibacillus parabrevis NBRC 12334.</title>
        <authorList>
            <person name="Hosoyama A."/>
            <person name="Uohara A."/>
            <person name="Ohji S."/>
            <person name="Ichikawa N."/>
        </authorList>
    </citation>
    <scope>NUCLEOTIDE SEQUENCE [LARGE SCALE GENOMIC DNA]</scope>
    <source>
        <strain evidence="1 2">NBRC 12334</strain>
    </source>
</reference>
<accession>A0A4Y3PHJ9</accession>
<comment type="caution">
    <text evidence="1">The sequence shown here is derived from an EMBL/GenBank/DDBJ whole genome shotgun (WGS) entry which is preliminary data.</text>
</comment>
<organism evidence="1 2">
    <name type="scientific">Brevibacillus parabrevis</name>
    <dbReference type="NCBI Taxonomy" id="54914"/>
    <lineage>
        <taxon>Bacteria</taxon>
        <taxon>Bacillati</taxon>
        <taxon>Bacillota</taxon>
        <taxon>Bacilli</taxon>
        <taxon>Bacillales</taxon>
        <taxon>Paenibacillaceae</taxon>
        <taxon>Brevibacillus</taxon>
    </lineage>
</organism>
<sequence>MYVGLWIRLPEFYLSVFSVILFPFCSIRCPKDPDLYEEEGAS</sequence>
<proteinExistence type="predicted"/>
<evidence type="ECO:0000313" key="1">
    <source>
        <dbReference type="EMBL" id="GEB33970.1"/>
    </source>
</evidence>
<gene>
    <name evidence="1" type="ORF">BPA01_35500</name>
</gene>
<dbReference type="EMBL" id="BJMH01000018">
    <property type="protein sequence ID" value="GEB33970.1"/>
    <property type="molecule type" value="Genomic_DNA"/>
</dbReference>
<dbReference type="Proteomes" id="UP000316882">
    <property type="component" value="Unassembled WGS sequence"/>
</dbReference>
<protein>
    <submittedName>
        <fullName evidence="1">Uncharacterized protein</fullName>
    </submittedName>
</protein>
<name>A0A4Y3PHJ9_BREPA</name>
<evidence type="ECO:0000313" key="2">
    <source>
        <dbReference type="Proteomes" id="UP000316882"/>
    </source>
</evidence>
<dbReference type="AlphaFoldDB" id="A0A4Y3PHJ9"/>
<keyword evidence="2" id="KW-1185">Reference proteome</keyword>